<feature type="compositionally biased region" description="Low complexity" evidence="1">
    <location>
        <begin position="19"/>
        <end position="39"/>
    </location>
</feature>
<feature type="region of interest" description="Disordered" evidence="1">
    <location>
        <begin position="1"/>
        <end position="87"/>
    </location>
</feature>
<dbReference type="EMBL" id="JAPEUX010000008">
    <property type="protein sequence ID" value="KAJ4346689.1"/>
    <property type="molecule type" value="Genomic_DNA"/>
</dbReference>
<evidence type="ECO:0000256" key="1">
    <source>
        <dbReference type="SAM" id="MobiDB-lite"/>
    </source>
</evidence>
<dbReference type="GeneID" id="80914151"/>
<organism evidence="2 3">
    <name type="scientific">Didymosphaeria variabile</name>
    <dbReference type="NCBI Taxonomy" id="1932322"/>
    <lineage>
        <taxon>Eukaryota</taxon>
        <taxon>Fungi</taxon>
        <taxon>Dikarya</taxon>
        <taxon>Ascomycota</taxon>
        <taxon>Pezizomycotina</taxon>
        <taxon>Dothideomycetes</taxon>
        <taxon>Pleosporomycetidae</taxon>
        <taxon>Pleosporales</taxon>
        <taxon>Massarineae</taxon>
        <taxon>Didymosphaeriaceae</taxon>
        <taxon>Didymosphaeria</taxon>
    </lineage>
</organism>
<sequence length="503" mass="57495">MEAAAAFQASATLHKNGLPTPQTATSPAPSESPFAESRPTSPMTDITTAGKGKGKRTAEEEADDGKSDPKSMPAPVSRITAPKILRRHRHRRENVAATVWGPSLPGSDVPQRFSVYKAILRHPNLFFQFAIRLPQKTMIDLYAIDKEFHYRFNKYSTSIIHDFASYHAPQAAYIFSWILFPELCISDPMLRPMDGRPHLARDIPSLRWTKMIFYRDSVAKTILTMLSVEGHRVPREMYIVLMKFWLLMGMNTTTIREAFLSDSTIWTDQDIYLFHLFLVKLDMHFSHPVYGHGMIDLSHMLLTQKTLSMLYKILIGQQTMDYDDATDILVRTYHEEDLDLDANPWLDDETENGVPLEETGLLCREGWYLGGDRMESPVDMVSIEAINRGLDVQQYLIDFMTYGYIDLDKKQNVAAPRRWRGEKKLAVPKRPWPILSVTNGVLATLDKKFGIEQKEGRLRNISVTQAARTETIISWNLDSRQGEQMEGTEDDIEDEVDEMDIAE</sequence>
<feature type="region of interest" description="Disordered" evidence="1">
    <location>
        <begin position="477"/>
        <end position="503"/>
    </location>
</feature>
<accession>A0A9W8XBL3</accession>
<protein>
    <submittedName>
        <fullName evidence="2">Uncharacterized protein</fullName>
    </submittedName>
</protein>
<dbReference type="RefSeq" id="XP_056066489.1">
    <property type="nucleotide sequence ID" value="XM_056219362.1"/>
</dbReference>
<reference evidence="2" key="1">
    <citation type="submission" date="2022-10" db="EMBL/GenBank/DDBJ databases">
        <title>Tapping the CABI collections for fungal endophytes: first genome assemblies for Collariella, Neodidymelliopsis, Ascochyta clinopodiicola, Didymella pomorum, Didymosphaeria variabile, Neocosmospora piperis and Neocucurbitaria cava.</title>
        <authorList>
            <person name="Hill R."/>
        </authorList>
    </citation>
    <scope>NUCLEOTIDE SEQUENCE</scope>
    <source>
        <strain evidence="2">IMI 356815</strain>
    </source>
</reference>
<evidence type="ECO:0000313" key="2">
    <source>
        <dbReference type="EMBL" id="KAJ4346689.1"/>
    </source>
</evidence>
<dbReference type="OrthoDB" id="4966at2759"/>
<gene>
    <name evidence="2" type="ORF">N0V89_010621</name>
</gene>
<feature type="compositionally biased region" description="Acidic residues" evidence="1">
    <location>
        <begin position="486"/>
        <end position="503"/>
    </location>
</feature>
<dbReference type="Proteomes" id="UP001140513">
    <property type="component" value="Unassembled WGS sequence"/>
</dbReference>
<keyword evidence="3" id="KW-1185">Reference proteome</keyword>
<comment type="caution">
    <text evidence="2">The sequence shown here is derived from an EMBL/GenBank/DDBJ whole genome shotgun (WGS) entry which is preliminary data.</text>
</comment>
<feature type="compositionally biased region" description="Basic and acidic residues" evidence="1">
    <location>
        <begin position="56"/>
        <end position="69"/>
    </location>
</feature>
<dbReference type="AlphaFoldDB" id="A0A9W8XBL3"/>
<evidence type="ECO:0000313" key="3">
    <source>
        <dbReference type="Proteomes" id="UP001140513"/>
    </source>
</evidence>
<name>A0A9W8XBL3_9PLEO</name>
<proteinExistence type="predicted"/>